<name>A0A395X546_9FIRM</name>
<comment type="similarity">
    <text evidence="2">Belongs to the ROK (NagC/XylR) family.</text>
</comment>
<evidence type="ECO:0000313" key="4">
    <source>
        <dbReference type="EMBL" id="RGV61965.1"/>
    </source>
</evidence>
<evidence type="ECO:0000313" key="5">
    <source>
        <dbReference type="Proteomes" id="UP000265828"/>
    </source>
</evidence>
<reference evidence="4 5" key="1">
    <citation type="submission" date="2018-08" db="EMBL/GenBank/DDBJ databases">
        <title>A genome reference for cultivated species of the human gut microbiota.</title>
        <authorList>
            <person name="Zou Y."/>
            <person name="Xue W."/>
            <person name="Luo G."/>
        </authorList>
    </citation>
    <scope>NUCLEOTIDE SEQUENCE [LARGE SCALE GENOMIC DNA]</scope>
    <source>
        <strain evidence="4 5">AF14-23</strain>
    </source>
</reference>
<evidence type="ECO:0000256" key="3">
    <source>
        <dbReference type="ARBA" id="ARBA00022629"/>
    </source>
</evidence>
<dbReference type="Gene3D" id="3.30.420.40">
    <property type="match status" value="2"/>
</dbReference>
<keyword evidence="3" id="KW-0859">Xylose metabolism</keyword>
<dbReference type="SUPFAM" id="SSF46785">
    <property type="entry name" value="Winged helix' DNA-binding domain"/>
    <property type="match status" value="1"/>
</dbReference>
<sequence>MGAGKMAKSGVNNTLLKQRNRGLILKLIATGQCSSRIELSQKTGLAKMTVTYIVNEFLERGIFEERQKVQVEGKGRNPVQLCISDKAPKLIGVHLYREICSVILCDIQLKLLKKICFPVTEETAPQLMEHIFHALDQIMETLGDEKIYGIGIGAIGPVDKNWGKILAPPNFYGLHDLEIAREIEEHCHMPVFFDGESNCAAIMEKYYGAGTDCEDFIYVDLANGVGSGLVVNGELYANTSGMICELGHTSIDWQGEPCSCGNRGCLERYISSNVLESQLQKVTGDMKDFRGFCQEMDEVIKEGEGNTFTKRQQDMDRVFNEMTEKLSCALVGFVNSLNPQKIIIGHEGYWIPDPYLCKIEKLVNERHIERKYRQIQVVKSGFKDEATVYGCTGALLTAVFEGSFFD</sequence>
<dbReference type="InterPro" id="IPR036390">
    <property type="entry name" value="WH_DNA-bd_sf"/>
</dbReference>
<dbReference type="InterPro" id="IPR043129">
    <property type="entry name" value="ATPase_NBD"/>
</dbReference>
<proteinExistence type="inferred from homology"/>
<keyword evidence="3" id="KW-0119">Carbohydrate metabolism</keyword>
<dbReference type="AlphaFoldDB" id="A0A395X546"/>
<dbReference type="GO" id="GO:0042732">
    <property type="term" value="P:D-xylose metabolic process"/>
    <property type="evidence" value="ECO:0007669"/>
    <property type="project" value="UniProtKB-KW"/>
</dbReference>
<dbReference type="Pfam" id="PF00480">
    <property type="entry name" value="ROK"/>
    <property type="match status" value="1"/>
</dbReference>
<evidence type="ECO:0000256" key="1">
    <source>
        <dbReference type="ARBA" id="ARBA00002486"/>
    </source>
</evidence>
<comment type="function">
    <text evidence="1">Transcriptional repressor of xylose-utilizing enzymes.</text>
</comment>
<dbReference type="SUPFAM" id="SSF53067">
    <property type="entry name" value="Actin-like ATPase domain"/>
    <property type="match status" value="1"/>
</dbReference>
<dbReference type="PANTHER" id="PTHR18964:SF149">
    <property type="entry name" value="BIFUNCTIONAL UDP-N-ACETYLGLUCOSAMINE 2-EPIMERASE_N-ACETYLMANNOSAMINE KINASE"/>
    <property type="match status" value="1"/>
</dbReference>
<dbReference type="PANTHER" id="PTHR18964">
    <property type="entry name" value="ROK (REPRESSOR, ORF, KINASE) FAMILY"/>
    <property type="match status" value="1"/>
</dbReference>
<dbReference type="InterPro" id="IPR036388">
    <property type="entry name" value="WH-like_DNA-bd_sf"/>
</dbReference>
<dbReference type="InterPro" id="IPR000600">
    <property type="entry name" value="ROK"/>
</dbReference>
<gene>
    <name evidence="4" type="ORF">DWW07_14625</name>
</gene>
<organism evidence="4 5">
    <name type="scientific">Blautia obeum</name>
    <dbReference type="NCBI Taxonomy" id="40520"/>
    <lineage>
        <taxon>Bacteria</taxon>
        <taxon>Bacillati</taxon>
        <taxon>Bacillota</taxon>
        <taxon>Clostridia</taxon>
        <taxon>Lachnospirales</taxon>
        <taxon>Lachnospiraceae</taxon>
        <taxon>Blautia</taxon>
    </lineage>
</organism>
<evidence type="ECO:0000256" key="2">
    <source>
        <dbReference type="ARBA" id="ARBA00006479"/>
    </source>
</evidence>
<accession>A0A395X546</accession>
<comment type="caution">
    <text evidence="4">The sequence shown here is derived from an EMBL/GenBank/DDBJ whole genome shotgun (WGS) entry which is preliminary data.</text>
</comment>
<protein>
    <submittedName>
        <fullName evidence="4">ROK family protein</fullName>
    </submittedName>
</protein>
<dbReference type="EMBL" id="QRZI01000011">
    <property type="protein sequence ID" value="RGV61965.1"/>
    <property type="molecule type" value="Genomic_DNA"/>
</dbReference>
<dbReference type="Gene3D" id="1.10.10.10">
    <property type="entry name" value="Winged helix-like DNA-binding domain superfamily/Winged helix DNA-binding domain"/>
    <property type="match status" value="1"/>
</dbReference>
<dbReference type="Proteomes" id="UP000265828">
    <property type="component" value="Unassembled WGS sequence"/>
</dbReference>